<dbReference type="SUPFAM" id="SSF46689">
    <property type="entry name" value="Homeodomain-like"/>
    <property type="match status" value="1"/>
</dbReference>
<feature type="domain" description="HTH tetR-type" evidence="3">
    <location>
        <begin position="5"/>
        <end position="65"/>
    </location>
</feature>
<dbReference type="GO" id="GO:0003677">
    <property type="term" value="F:DNA binding"/>
    <property type="evidence" value="ECO:0007669"/>
    <property type="project" value="UniProtKB-UniRule"/>
</dbReference>
<accession>A0A7X8C444</accession>
<keyword evidence="1 2" id="KW-0238">DNA-binding</keyword>
<feature type="DNA-binding region" description="H-T-H motif" evidence="2">
    <location>
        <begin position="28"/>
        <end position="47"/>
    </location>
</feature>
<dbReference type="GO" id="GO:0016301">
    <property type="term" value="F:kinase activity"/>
    <property type="evidence" value="ECO:0007669"/>
    <property type="project" value="UniProtKB-KW"/>
</dbReference>
<dbReference type="InterPro" id="IPR036271">
    <property type="entry name" value="Tet_transcr_reg_TetR-rel_C_sf"/>
</dbReference>
<evidence type="ECO:0000256" key="1">
    <source>
        <dbReference type="ARBA" id="ARBA00023125"/>
    </source>
</evidence>
<dbReference type="PANTHER" id="PTHR43479:SF7">
    <property type="entry name" value="TETR-FAMILY TRANSCRIPTIONAL REGULATOR"/>
    <property type="match status" value="1"/>
</dbReference>
<evidence type="ECO:0000313" key="5">
    <source>
        <dbReference type="Proteomes" id="UP000541058"/>
    </source>
</evidence>
<keyword evidence="4" id="KW-0418">Kinase</keyword>
<dbReference type="AlphaFoldDB" id="A0A7X8C444"/>
<dbReference type="InterPro" id="IPR001647">
    <property type="entry name" value="HTH_TetR"/>
</dbReference>
<comment type="caution">
    <text evidence="4">The sequence shown here is derived from an EMBL/GenBank/DDBJ whole genome shotgun (WGS) entry which is preliminary data.</text>
</comment>
<gene>
    <name evidence="4" type="primary">dhaS</name>
    <name evidence="4" type="ORF">GX355_06535</name>
</gene>
<dbReference type="InterPro" id="IPR012738">
    <property type="entry name" value="Tscrpt_reg_DhaS"/>
</dbReference>
<dbReference type="EMBL" id="JAAYSM010000208">
    <property type="protein sequence ID" value="NLJ18502.1"/>
    <property type="molecule type" value="Genomic_DNA"/>
</dbReference>
<name>A0A7X8C444_9LACT</name>
<dbReference type="Pfam" id="PF14278">
    <property type="entry name" value="TetR_C_8"/>
    <property type="match status" value="1"/>
</dbReference>
<dbReference type="SUPFAM" id="SSF48498">
    <property type="entry name" value="Tetracyclin repressor-like, C-terminal domain"/>
    <property type="match status" value="1"/>
</dbReference>
<dbReference type="InterPro" id="IPR050624">
    <property type="entry name" value="HTH-type_Tx_Regulator"/>
</dbReference>
<dbReference type="InterPro" id="IPR039532">
    <property type="entry name" value="TetR_C_Firmicutes"/>
</dbReference>
<reference evidence="4 5" key="1">
    <citation type="journal article" date="2020" name="Biotechnol. Biofuels">
        <title>New insights from the biogas microbiome by comprehensive genome-resolved metagenomics of nearly 1600 species originating from multiple anaerobic digesters.</title>
        <authorList>
            <person name="Campanaro S."/>
            <person name="Treu L."/>
            <person name="Rodriguez-R L.M."/>
            <person name="Kovalovszki A."/>
            <person name="Ziels R.M."/>
            <person name="Maus I."/>
            <person name="Zhu X."/>
            <person name="Kougias P.G."/>
            <person name="Basile A."/>
            <person name="Luo G."/>
            <person name="Schluter A."/>
            <person name="Konstantinidis K.T."/>
            <person name="Angelidaki I."/>
        </authorList>
    </citation>
    <scope>NUCLEOTIDE SEQUENCE [LARGE SCALE GENOMIC DNA]</scope>
    <source>
        <strain evidence="4">AS23ysBPME_34</strain>
    </source>
</reference>
<evidence type="ECO:0000313" key="4">
    <source>
        <dbReference type="EMBL" id="NLJ18502.1"/>
    </source>
</evidence>
<sequence>MGNSLITKKKIALSLKRLMMATPFEKISIVEIMENANIRRQTFYSHFLDKYDLVEWIFQNELNEQIYDNLDYVSAENLLAQLAYFLESNQEFYEKVFEFNGQNNFQHYFYVYCQSIVTKIIKDSCSKSSLNEADEAYDFLIDYHSRALSISYQQLLSEMDVATFVKNIPLIIKTIRFGVQGANQERKLNQE</sequence>
<dbReference type="PROSITE" id="PS50977">
    <property type="entry name" value="HTH_TETR_2"/>
    <property type="match status" value="1"/>
</dbReference>
<dbReference type="RefSeq" id="WP_276648420.1">
    <property type="nucleotide sequence ID" value="NZ_JAAYSM010000208.1"/>
</dbReference>
<evidence type="ECO:0000256" key="2">
    <source>
        <dbReference type="PROSITE-ProRule" id="PRU00335"/>
    </source>
</evidence>
<dbReference type="Gene3D" id="1.10.357.10">
    <property type="entry name" value="Tetracycline Repressor, domain 2"/>
    <property type="match status" value="1"/>
</dbReference>
<keyword evidence="4" id="KW-0808">Transferase</keyword>
<proteinExistence type="predicted"/>
<dbReference type="PANTHER" id="PTHR43479">
    <property type="entry name" value="ACREF/ENVCD OPERON REPRESSOR-RELATED"/>
    <property type="match status" value="1"/>
</dbReference>
<dbReference type="NCBIfam" id="TIGR02366">
    <property type="entry name" value="DHAK_reg"/>
    <property type="match status" value="1"/>
</dbReference>
<dbReference type="Proteomes" id="UP000541058">
    <property type="component" value="Unassembled WGS sequence"/>
</dbReference>
<organism evidence="4 5">
    <name type="scientific">Globicatella sulfidifaciens</name>
    <dbReference type="NCBI Taxonomy" id="136093"/>
    <lineage>
        <taxon>Bacteria</taxon>
        <taxon>Bacillati</taxon>
        <taxon>Bacillota</taxon>
        <taxon>Bacilli</taxon>
        <taxon>Lactobacillales</taxon>
        <taxon>Aerococcaceae</taxon>
        <taxon>Globicatella</taxon>
    </lineage>
</organism>
<protein>
    <submittedName>
        <fullName evidence="4">Dihydroxyacetone kinase transcriptional activator DhaS</fullName>
    </submittedName>
</protein>
<evidence type="ECO:0000259" key="3">
    <source>
        <dbReference type="PROSITE" id="PS50977"/>
    </source>
</evidence>
<dbReference type="InterPro" id="IPR009057">
    <property type="entry name" value="Homeodomain-like_sf"/>
</dbReference>